<comment type="caution">
    <text evidence="2">The sequence shown here is derived from an EMBL/GenBank/DDBJ whole genome shotgun (WGS) entry which is preliminary data.</text>
</comment>
<name>A0AA37FCK6_9ARCH</name>
<evidence type="ECO:0000313" key="2">
    <source>
        <dbReference type="EMBL" id="GGM79189.1"/>
    </source>
</evidence>
<sequence length="293" mass="33092">MPRVLVTGSAGFIGRHVVREAQRRGYEVAGIDVVPARGTDVVDITDFRALEERVRGCEYVINLAAVTSNVEFERDPYRCYSVNVNGFLNVLEASRRNSVRKVVYASSAAVYLDSFSENVVIDHNRQRNHYAKSKLMNEMHAASYSDIYGLRCVGLRLFNVFGPDENQKGDYASIISRFLRDHEEGKDLIVYGDGTQARDFIHVDDASRIIMDILERGEESVYNVGTGRSHRYIDIARAIDRERIRFVPNPLRSYQMLTRADVTRLRSVSDLSGLTDPFEYIGAALSRRPGQGA</sequence>
<dbReference type="AlphaFoldDB" id="A0AA37FCK6"/>
<feature type="domain" description="NAD-dependent epimerase/dehydratase" evidence="1">
    <location>
        <begin position="4"/>
        <end position="225"/>
    </location>
</feature>
<dbReference type="InterPro" id="IPR036291">
    <property type="entry name" value="NAD(P)-bd_dom_sf"/>
</dbReference>
<dbReference type="EMBL" id="BMNY01000003">
    <property type="protein sequence ID" value="GGM79189.1"/>
    <property type="molecule type" value="Genomic_DNA"/>
</dbReference>
<dbReference type="SUPFAM" id="SSF51735">
    <property type="entry name" value="NAD(P)-binding Rossmann-fold domains"/>
    <property type="match status" value="1"/>
</dbReference>
<reference evidence="2" key="2">
    <citation type="submission" date="2022-09" db="EMBL/GenBank/DDBJ databases">
        <authorList>
            <person name="Sun Q."/>
            <person name="Ohkuma M."/>
        </authorList>
    </citation>
    <scope>NUCLEOTIDE SEQUENCE</scope>
    <source>
        <strain evidence="2">JCM 13583</strain>
    </source>
</reference>
<dbReference type="Proteomes" id="UP000632195">
    <property type="component" value="Unassembled WGS sequence"/>
</dbReference>
<dbReference type="PANTHER" id="PTHR43245">
    <property type="entry name" value="BIFUNCTIONAL POLYMYXIN RESISTANCE PROTEIN ARNA"/>
    <property type="match status" value="1"/>
</dbReference>
<protein>
    <submittedName>
        <fullName evidence="2">dTDP-glucose 4,6-dehydratase</fullName>
    </submittedName>
</protein>
<keyword evidence="3" id="KW-1185">Reference proteome</keyword>
<dbReference type="Pfam" id="PF01370">
    <property type="entry name" value="Epimerase"/>
    <property type="match status" value="1"/>
</dbReference>
<dbReference type="RefSeq" id="WP_188681791.1">
    <property type="nucleotide sequence ID" value="NZ_BMNY01000003.1"/>
</dbReference>
<proteinExistence type="predicted"/>
<dbReference type="Gene3D" id="3.90.25.10">
    <property type="entry name" value="UDP-galactose 4-epimerase, domain 1"/>
    <property type="match status" value="1"/>
</dbReference>
<dbReference type="PANTHER" id="PTHR43245:SF13">
    <property type="entry name" value="UDP-D-APIOSE_UDP-D-XYLOSE SYNTHASE 2"/>
    <property type="match status" value="1"/>
</dbReference>
<dbReference type="InterPro" id="IPR001509">
    <property type="entry name" value="Epimerase_deHydtase"/>
</dbReference>
<dbReference type="InterPro" id="IPR050177">
    <property type="entry name" value="Lipid_A_modif_metabolic_enz"/>
</dbReference>
<gene>
    <name evidence="2" type="ORF">GCM10007108_16770</name>
</gene>
<organism evidence="2 3">
    <name type="scientific">Thermogymnomonas acidicola</name>
    <dbReference type="NCBI Taxonomy" id="399579"/>
    <lineage>
        <taxon>Archaea</taxon>
        <taxon>Methanobacteriati</taxon>
        <taxon>Thermoplasmatota</taxon>
        <taxon>Thermoplasmata</taxon>
        <taxon>Thermoplasmatales</taxon>
        <taxon>Thermogymnomonas</taxon>
    </lineage>
</organism>
<evidence type="ECO:0000259" key="1">
    <source>
        <dbReference type="Pfam" id="PF01370"/>
    </source>
</evidence>
<accession>A0AA37FCK6</accession>
<reference evidence="2" key="1">
    <citation type="journal article" date="2014" name="Int. J. Syst. Evol. Microbiol.">
        <title>Complete genome sequence of Corynebacterium casei LMG S-19264T (=DSM 44701T), isolated from a smear-ripened cheese.</title>
        <authorList>
            <consortium name="US DOE Joint Genome Institute (JGI-PGF)"/>
            <person name="Walter F."/>
            <person name="Albersmeier A."/>
            <person name="Kalinowski J."/>
            <person name="Ruckert C."/>
        </authorList>
    </citation>
    <scope>NUCLEOTIDE SEQUENCE</scope>
    <source>
        <strain evidence="2">JCM 13583</strain>
    </source>
</reference>
<dbReference type="Gene3D" id="3.40.50.720">
    <property type="entry name" value="NAD(P)-binding Rossmann-like Domain"/>
    <property type="match status" value="1"/>
</dbReference>
<evidence type="ECO:0000313" key="3">
    <source>
        <dbReference type="Proteomes" id="UP000632195"/>
    </source>
</evidence>